<comment type="caution">
    <text evidence="1">The sequence shown here is derived from an EMBL/GenBank/DDBJ whole genome shotgun (WGS) entry which is preliminary data.</text>
</comment>
<dbReference type="EMBL" id="CAKXAJ010002673">
    <property type="protein sequence ID" value="CAH2208214.1"/>
    <property type="molecule type" value="Genomic_DNA"/>
</dbReference>
<gene>
    <name evidence="1" type="primary">jg8092</name>
    <name evidence="1" type="ORF">PAEG_LOCUS830</name>
</gene>
<accession>A0A8S4QC11</accession>
<protein>
    <submittedName>
        <fullName evidence="1">Jg8092 protein</fullName>
    </submittedName>
</protein>
<evidence type="ECO:0000313" key="1">
    <source>
        <dbReference type="EMBL" id="CAH2208214.1"/>
    </source>
</evidence>
<proteinExistence type="predicted"/>
<feature type="non-terminal residue" evidence="1">
    <location>
        <position position="1"/>
    </location>
</feature>
<name>A0A8S4QC11_9NEOP</name>
<reference evidence="1" key="1">
    <citation type="submission" date="2022-03" db="EMBL/GenBank/DDBJ databases">
        <authorList>
            <person name="Lindestad O."/>
        </authorList>
    </citation>
    <scope>NUCLEOTIDE SEQUENCE</scope>
</reference>
<dbReference type="Proteomes" id="UP000838756">
    <property type="component" value="Unassembled WGS sequence"/>
</dbReference>
<sequence>SCWIIGLSQLFCQKSLPNDQPFCDIQPQRVDNQAGKKDWSQKMVMVAQRMLLLVLPYIPLVTSYDIRWKGW</sequence>
<dbReference type="AlphaFoldDB" id="A0A8S4QC11"/>
<keyword evidence="2" id="KW-1185">Reference proteome</keyword>
<evidence type="ECO:0000313" key="2">
    <source>
        <dbReference type="Proteomes" id="UP000838756"/>
    </source>
</evidence>
<organism evidence="1 2">
    <name type="scientific">Pararge aegeria aegeria</name>
    <dbReference type="NCBI Taxonomy" id="348720"/>
    <lineage>
        <taxon>Eukaryota</taxon>
        <taxon>Metazoa</taxon>
        <taxon>Ecdysozoa</taxon>
        <taxon>Arthropoda</taxon>
        <taxon>Hexapoda</taxon>
        <taxon>Insecta</taxon>
        <taxon>Pterygota</taxon>
        <taxon>Neoptera</taxon>
        <taxon>Endopterygota</taxon>
        <taxon>Lepidoptera</taxon>
        <taxon>Glossata</taxon>
        <taxon>Ditrysia</taxon>
        <taxon>Papilionoidea</taxon>
        <taxon>Nymphalidae</taxon>
        <taxon>Satyrinae</taxon>
        <taxon>Satyrini</taxon>
        <taxon>Parargina</taxon>
        <taxon>Pararge</taxon>
    </lineage>
</organism>